<keyword evidence="5" id="KW-1185">Reference proteome</keyword>
<name>A0ABR4PPG8_9HELO</name>
<evidence type="ECO:0000256" key="3">
    <source>
        <dbReference type="ARBA" id="ARBA00023002"/>
    </source>
</evidence>
<evidence type="ECO:0000256" key="1">
    <source>
        <dbReference type="ARBA" id="ARBA00006484"/>
    </source>
</evidence>
<comment type="similarity">
    <text evidence="1">Belongs to the short-chain dehydrogenases/reductases (SDR) family.</text>
</comment>
<accession>A0ABR4PPG8</accession>
<dbReference type="SUPFAM" id="SSF51735">
    <property type="entry name" value="NAD(P)-binding Rossmann-fold domains"/>
    <property type="match status" value="1"/>
</dbReference>
<dbReference type="PANTHER" id="PTHR24320:SF236">
    <property type="entry name" value="SHORT-CHAIN DEHYDROGENASE-RELATED"/>
    <property type="match status" value="1"/>
</dbReference>
<gene>
    <name evidence="4" type="ORF">PVAG01_04518</name>
</gene>
<keyword evidence="2" id="KW-0521">NADP</keyword>
<keyword evidence="3" id="KW-0560">Oxidoreductase</keyword>
<organism evidence="4 5">
    <name type="scientific">Phlyctema vagabunda</name>
    <dbReference type="NCBI Taxonomy" id="108571"/>
    <lineage>
        <taxon>Eukaryota</taxon>
        <taxon>Fungi</taxon>
        <taxon>Dikarya</taxon>
        <taxon>Ascomycota</taxon>
        <taxon>Pezizomycotina</taxon>
        <taxon>Leotiomycetes</taxon>
        <taxon>Helotiales</taxon>
        <taxon>Dermateaceae</taxon>
        <taxon>Phlyctema</taxon>
    </lineage>
</organism>
<dbReference type="Proteomes" id="UP001629113">
    <property type="component" value="Unassembled WGS sequence"/>
</dbReference>
<evidence type="ECO:0000313" key="4">
    <source>
        <dbReference type="EMBL" id="KAL3425237.1"/>
    </source>
</evidence>
<evidence type="ECO:0000256" key="2">
    <source>
        <dbReference type="ARBA" id="ARBA00022857"/>
    </source>
</evidence>
<evidence type="ECO:0000313" key="5">
    <source>
        <dbReference type="Proteomes" id="UP001629113"/>
    </source>
</evidence>
<dbReference type="InterPro" id="IPR036291">
    <property type="entry name" value="NAD(P)-bd_dom_sf"/>
</dbReference>
<dbReference type="PANTHER" id="PTHR24320">
    <property type="entry name" value="RETINOL DEHYDROGENASE"/>
    <property type="match status" value="1"/>
</dbReference>
<comment type="caution">
    <text evidence="4">The sequence shown here is derived from an EMBL/GenBank/DDBJ whole genome shotgun (WGS) entry which is preliminary data.</text>
</comment>
<dbReference type="Gene3D" id="3.40.50.720">
    <property type="entry name" value="NAD(P)-binding Rossmann-like Domain"/>
    <property type="match status" value="1"/>
</dbReference>
<protein>
    <submittedName>
        <fullName evidence="4">Short-chain dehydrogenase</fullName>
    </submittedName>
</protein>
<sequence>MGTATPTITEKNRTDLKGKVYVVARSAIKAQAAIDSMKAKSPNFEGVLVYVKLDLSDLTTIKTSDNEFLSKEARLEVHGNNVGVLFLLAGSKSVQSYELQLGVKCVGSFLLAKLLTPSIIETTKVTE</sequence>
<proteinExistence type="inferred from homology"/>
<dbReference type="EMBL" id="JBFCZG010000003">
    <property type="protein sequence ID" value="KAL3425237.1"/>
    <property type="molecule type" value="Genomic_DNA"/>
</dbReference>
<reference evidence="4 5" key="1">
    <citation type="submission" date="2024-06" db="EMBL/GenBank/DDBJ databases">
        <title>Complete genome of Phlyctema vagabunda strain 19-DSS-EL-015.</title>
        <authorList>
            <person name="Fiorenzani C."/>
        </authorList>
    </citation>
    <scope>NUCLEOTIDE SEQUENCE [LARGE SCALE GENOMIC DNA]</scope>
    <source>
        <strain evidence="4 5">19-DSS-EL-015</strain>
    </source>
</reference>